<evidence type="ECO:0000313" key="3">
    <source>
        <dbReference type="Proteomes" id="UP000186781"/>
    </source>
</evidence>
<dbReference type="RefSeq" id="WP_075409558.1">
    <property type="nucleotide sequence ID" value="NZ_MSKX01000002.1"/>
</dbReference>
<dbReference type="SUPFAM" id="SSF140990">
    <property type="entry name" value="FtsH protease domain-like"/>
    <property type="match status" value="1"/>
</dbReference>
<keyword evidence="1" id="KW-0812">Transmembrane</keyword>
<sequence>MLKYLCRAIVAVILLGVVLYHSAGLMRILERALSAPPYQQAAGIIFSAVIVLLGSIIRNCAAMAVGNDGPPIASIPLGVRLGAGTTSDLERWAEIHKNEGESVEEAVKRLEPLWNQREFGEDISITQRRRHEAAHAVITYALGGTVKSADVHQQGDVGGNVEYFPPIPSSGPAHTMWVRLQITVAGAAQDTIDGILNAGSSKDIAKALCQAVTLTTAAWTPDGYTGPLNPSDLITHAIEVDKQLLEERQDAIAAIEKALTDKDELTGVEVHQILNNLNTPALEPAAEVAG</sequence>
<evidence type="ECO:0000256" key="1">
    <source>
        <dbReference type="SAM" id="Phobius"/>
    </source>
</evidence>
<gene>
    <name evidence="2" type="ORF">BKH13_00440</name>
</gene>
<name>A0ABX3F5S6_ACTNA</name>
<keyword evidence="3" id="KW-1185">Reference proteome</keyword>
<accession>A0ABX3F5S6</accession>
<evidence type="ECO:0000313" key="2">
    <source>
        <dbReference type="EMBL" id="OLO86354.1"/>
    </source>
</evidence>
<protein>
    <submittedName>
        <fullName evidence="2">Uncharacterized protein</fullName>
    </submittedName>
</protein>
<dbReference type="Gene3D" id="1.20.58.760">
    <property type="entry name" value="Peptidase M41"/>
    <property type="match status" value="1"/>
</dbReference>
<organism evidence="2 3">
    <name type="scientific">Actinomyces naeslundii</name>
    <dbReference type="NCBI Taxonomy" id="1655"/>
    <lineage>
        <taxon>Bacteria</taxon>
        <taxon>Bacillati</taxon>
        <taxon>Actinomycetota</taxon>
        <taxon>Actinomycetes</taxon>
        <taxon>Actinomycetales</taxon>
        <taxon>Actinomycetaceae</taxon>
        <taxon>Actinomyces</taxon>
    </lineage>
</organism>
<dbReference type="InterPro" id="IPR037219">
    <property type="entry name" value="Peptidase_M41-like"/>
</dbReference>
<feature type="transmembrane region" description="Helical" evidence="1">
    <location>
        <begin position="37"/>
        <end position="57"/>
    </location>
</feature>
<comment type="caution">
    <text evidence="2">The sequence shown here is derived from an EMBL/GenBank/DDBJ whole genome shotgun (WGS) entry which is preliminary data.</text>
</comment>
<dbReference type="Proteomes" id="UP000186781">
    <property type="component" value="Unassembled WGS sequence"/>
</dbReference>
<reference evidence="2 3" key="1">
    <citation type="submission" date="2016-12" db="EMBL/GenBank/DDBJ databases">
        <title>Genomic comparison of strains in the 'Actinomyces naeslundii' group.</title>
        <authorList>
            <person name="Mughal S.R."/>
            <person name="Do T."/>
            <person name="Gilbert S.C."/>
            <person name="Witherden E.A."/>
            <person name="Didelot X."/>
            <person name="Beighton D."/>
        </authorList>
    </citation>
    <scope>NUCLEOTIDE SEQUENCE [LARGE SCALE GENOMIC DNA]</scope>
    <source>
        <strain evidence="2 3">WE6B-3</strain>
    </source>
</reference>
<keyword evidence="1" id="KW-0472">Membrane</keyword>
<keyword evidence="1" id="KW-1133">Transmembrane helix</keyword>
<dbReference type="EMBL" id="MSKX01000002">
    <property type="protein sequence ID" value="OLO86354.1"/>
    <property type="molecule type" value="Genomic_DNA"/>
</dbReference>
<proteinExistence type="predicted"/>